<organism evidence="9 10">
    <name type="scientific">Scleropages formosus</name>
    <name type="common">Asian bonytongue</name>
    <name type="synonym">Osteoglossum formosum</name>
    <dbReference type="NCBI Taxonomy" id="113540"/>
    <lineage>
        <taxon>Eukaryota</taxon>
        <taxon>Metazoa</taxon>
        <taxon>Chordata</taxon>
        <taxon>Craniata</taxon>
        <taxon>Vertebrata</taxon>
        <taxon>Euteleostomi</taxon>
        <taxon>Actinopterygii</taxon>
        <taxon>Neopterygii</taxon>
        <taxon>Teleostei</taxon>
        <taxon>Osteoglossocephala</taxon>
        <taxon>Osteoglossomorpha</taxon>
        <taxon>Osteoglossiformes</taxon>
        <taxon>Osteoglossidae</taxon>
        <taxon>Scleropages</taxon>
    </lineage>
</organism>
<dbReference type="GO" id="GO:0005615">
    <property type="term" value="C:extracellular space"/>
    <property type="evidence" value="ECO:0007669"/>
    <property type="project" value="UniProtKB-KW"/>
</dbReference>
<evidence type="ECO:0000313" key="9">
    <source>
        <dbReference type="Ensembl" id="ENSSFOP00015032131.2"/>
    </source>
</evidence>
<reference evidence="9" key="2">
    <citation type="submission" date="2025-08" db="UniProtKB">
        <authorList>
            <consortium name="Ensembl"/>
        </authorList>
    </citation>
    <scope>IDENTIFICATION</scope>
</reference>
<dbReference type="GO" id="GO:0006955">
    <property type="term" value="P:immune response"/>
    <property type="evidence" value="ECO:0007669"/>
    <property type="project" value="UniProtKB-ARBA"/>
</dbReference>
<comment type="subcellular location">
    <subcellularLocation>
        <location evidence="1">Secreted</location>
    </subcellularLocation>
</comment>
<reference evidence="9" key="3">
    <citation type="submission" date="2025-09" db="UniProtKB">
        <authorList>
            <consortium name="Ensembl"/>
        </authorList>
    </citation>
    <scope>IDENTIFICATION</scope>
</reference>
<name>A0A8C9V7A6_SCLFO</name>
<comment type="similarity">
    <text evidence="2">Belongs to the alpha/beta interferon family.</text>
</comment>
<evidence type="ECO:0000256" key="2">
    <source>
        <dbReference type="ARBA" id="ARBA00011033"/>
    </source>
</evidence>
<dbReference type="Ensembl" id="ENSSFOT00015032489.2">
    <property type="protein sequence ID" value="ENSSFOP00015032131.2"/>
    <property type="gene ID" value="ENSSFOG00015020530.2"/>
</dbReference>
<keyword evidence="10" id="KW-1185">Reference proteome</keyword>
<evidence type="ECO:0000256" key="5">
    <source>
        <dbReference type="ARBA" id="ARBA00022729"/>
    </source>
</evidence>
<keyword evidence="4" id="KW-0964">Secreted</keyword>
<dbReference type="InterPro" id="IPR009079">
    <property type="entry name" value="4_helix_cytokine-like_core"/>
</dbReference>
<feature type="chain" id="PRO_5034154654" description="Interferon a3-like" evidence="8">
    <location>
        <begin position="22"/>
        <end position="182"/>
    </location>
</feature>
<evidence type="ECO:0000256" key="8">
    <source>
        <dbReference type="SAM" id="SignalP"/>
    </source>
</evidence>
<dbReference type="GO" id="GO:0005125">
    <property type="term" value="F:cytokine activity"/>
    <property type="evidence" value="ECO:0007669"/>
    <property type="project" value="UniProtKB-KW"/>
</dbReference>
<dbReference type="AlphaFoldDB" id="A0A8C9V7A6"/>
<dbReference type="PANTHER" id="PTHR11691">
    <property type="entry name" value="TYPE I INTERFERON"/>
    <property type="match status" value="1"/>
</dbReference>
<accession>A0A8C9V7A6</accession>
<evidence type="ECO:0008006" key="11">
    <source>
        <dbReference type="Google" id="ProtNLM"/>
    </source>
</evidence>
<dbReference type="Proteomes" id="UP000694397">
    <property type="component" value="Chromosome 8"/>
</dbReference>
<feature type="signal peptide" evidence="8">
    <location>
        <begin position="1"/>
        <end position="21"/>
    </location>
</feature>
<dbReference type="GO" id="GO:0005126">
    <property type="term" value="F:cytokine receptor binding"/>
    <property type="evidence" value="ECO:0007669"/>
    <property type="project" value="InterPro"/>
</dbReference>
<evidence type="ECO:0000256" key="6">
    <source>
        <dbReference type="ARBA" id="ARBA00023118"/>
    </source>
</evidence>
<evidence type="ECO:0000256" key="1">
    <source>
        <dbReference type="ARBA" id="ARBA00004613"/>
    </source>
</evidence>
<dbReference type="SUPFAM" id="SSF47266">
    <property type="entry name" value="4-helical cytokines"/>
    <property type="match status" value="1"/>
</dbReference>
<dbReference type="InterPro" id="IPR000471">
    <property type="entry name" value="Interferon_alpha/beta/delta"/>
</dbReference>
<dbReference type="GO" id="GO:0051607">
    <property type="term" value="P:defense response to virus"/>
    <property type="evidence" value="ECO:0007669"/>
    <property type="project" value="UniProtKB-KW"/>
</dbReference>
<evidence type="ECO:0000256" key="3">
    <source>
        <dbReference type="ARBA" id="ARBA00022514"/>
    </source>
</evidence>
<evidence type="ECO:0000256" key="7">
    <source>
        <dbReference type="ARBA" id="ARBA00023157"/>
    </source>
</evidence>
<evidence type="ECO:0000256" key="4">
    <source>
        <dbReference type="ARBA" id="ARBA00022525"/>
    </source>
</evidence>
<dbReference type="PANTHER" id="PTHR11691:SF73">
    <property type="entry name" value="INTERFERON BETA"/>
    <property type="match status" value="1"/>
</dbReference>
<sequence length="182" mass="21111">SIMSPATYCVCALFLVGAAQGVPSGCSWIERGFGSRSKELQSLIARMGGDVIRQKLPVRFPDRMYEKVQKAPVCERIAFLSEGISNIKDLFDKNLDAVTWDRTQLEHFQVVLYRQWTELRSCVRSPTKYGKRLKKHFKKLRKKVLHNMNYNLQSWELIRKAILRHLERLDLLSASIKRGKTK</sequence>
<dbReference type="GeneTree" id="ENSGT00510000050089"/>
<dbReference type="OrthoDB" id="8924072at2759"/>
<keyword evidence="5 8" id="KW-0732">Signal</keyword>
<reference evidence="9 10" key="1">
    <citation type="submission" date="2019-04" db="EMBL/GenBank/DDBJ databases">
        <authorList>
            <consortium name="Wellcome Sanger Institute Data Sharing"/>
        </authorList>
    </citation>
    <scope>NUCLEOTIDE SEQUENCE [LARGE SCALE GENOMIC DNA]</scope>
</reference>
<dbReference type="Gene3D" id="1.20.1250.10">
    <property type="match status" value="1"/>
</dbReference>
<protein>
    <recommendedName>
        <fullName evidence="11">Interferon a3-like</fullName>
    </recommendedName>
</protein>
<dbReference type="Pfam" id="PF00143">
    <property type="entry name" value="Interferon"/>
    <property type="match status" value="1"/>
</dbReference>
<evidence type="ECO:0000313" key="10">
    <source>
        <dbReference type="Proteomes" id="UP000694397"/>
    </source>
</evidence>
<keyword evidence="6" id="KW-0051">Antiviral defense</keyword>
<proteinExistence type="inferred from homology"/>
<keyword evidence="3" id="KW-0202">Cytokine</keyword>
<keyword evidence="7" id="KW-1015">Disulfide bond</keyword>